<dbReference type="InterPro" id="IPR036097">
    <property type="entry name" value="HisK_dim/P_sf"/>
</dbReference>
<keyword evidence="4" id="KW-0808">Transferase</keyword>
<dbReference type="InterPro" id="IPR050351">
    <property type="entry name" value="BphY/WalK/GraS-like"/>
</dbReference>
<dbReference type="InterPro" id="IPR003661">
    <property type="entry name" value="HisK_dim/P_dom"/>
</dbReference>
<dbReference type="InterPro" id="IPR017181">
    <property type="entry name" value="Sig_transdc_His_kin_CHASE2"/>
</dbReference>
<accession>A0A0D0KYS2</accession>
<dbReference type="Pfam" id="PF05226">
    <property type="entry name" value="CHASE2"/>
    <property type="match status" value="1"/>
</dbReference>
<feature type="transmembrane region" description="Helical" evidence="8">
    <location>
        <begin position="329"/>
        <end position="347"/>
    </location>
</feature>
<dbReference type="InterPro" id="IPR013656">
    <property type="entry name" value="PAS_4"/>
</dbReference>
<evidence type="ECO:0000256" key="4">
    <source>
        <dbReference type="ARBA" id="ARBA00022679"/>
    </source>
</evidence>
<evidence type="ECO:0000256" key="1">
    <source>
        <dbReference type="ARBA" id="ARBA00000085"/>
    </source>
</evidence>
<evidence type="ECO:0000313" key="10">
    <source>
        <dbReference type="EMBL" id="KIQ02535.1"/>
    </source>
</evidence>
<comment type="caution">
    <text evidence="10">The sequence shown here is derived from an EMBL/GenBank/DDBJ whole genome shotgun (WGS) entry which is preliminary data.</text>
</comment>
<dbReference type="PANTHER" id="PTHR45453">
    <property type="entry name" value="PHOSPHATE REGULON SENSOR PROTEIN PHOR"/>
    <property type="match status" value="1"/>
</dbReference>
<keyword evidence="3" id="KW-0597">Phosphoprotein</keyword>
<evidence type="ECO:0000256" key="6">
    <source>
        <dbReference type="ARBA" id="ARBA00023012"/>
    </source>
</evidence>
<evidence type="ECO:0000259" key="9">
    <source>
        <dbReference type="PROSITE" id="PS50109"/>
    </source>
</evidence>
<evidence type="ECO:0000256" key="3">
    <source>
        <dbReference type="ARBA" id="ARBA00022553"/>
    </source>
</evidence>
<dbReference type="InterPro" id="IPR036890">
    <property type="entry name" value="HATPase_C_sf"/>
</dbReference>
<organism evidence="10 11">
    <name type="scientific">Pseudomonas fulva</name>
    <dbReference type="NCBI Taxonomy" id="47880"/>
    <lineage>
        <taxon>Bacteria</taxon>
        <taxon>Pseudomonadati</taxon>
        <taxon>Pseudomonadota</taxon>
        <taxon>Gammaproteobacteria</taxon>
        <taxon>Pseudomonadales</taxon>
        <taxon>Pseudomonadaceae</taxon>
        <taxon>Pseudomonas</taxon>
    </lineage>
</organism>
<dbReference type="Proteomes" id="UP000032068">
    <property type="component" value="Unassembled WGS sequence"/>
</dbReference>
<dbReference type="CDD" id="cd00130">
    <property type="entry name" value="PAS"/>
    <property type="match status" value="1"/>
</dbReference>
<dbReference type="GO" id="GO:0005886">
    <property type="term" value="C:plasma membrane"/>
    <property type="evidence" value="ECO:0007669"/>
    <property type="project" value="TreeGrafter"/>
</dbReference>
<proteinExistence type="predicted"/>
<gene>
    <name evidence="10" type="ORF">RU08_06830</name>
</gene>
<dbReference type="GO" id="GO:0000155">
    <property type="term" value="F:phosphorelay sensor kinase activity"/>
    <property type="evidence" value="ECO:0007669"/>
    <property type="project" value="InterPro"/>
</dbReference>
<feature type="domain" description="Histidine kinase" evidence="9">
    <location>
        <begin position="564"/>
        <end position="777"/>
    </location>
</feature>
<feature type="transmembrane region" description="Helical" evidence="8">
    <location>
        <begin position="303"/>
        <end position="322"/>
    </location>
</feature>
<keyword evidence="8" id="KW-0812">Transmembrane</keyword>
<feature type="transmembrane region" description="Helical" evidence="8">
    <location>
        <begin position="12"/>
        <end position="32"/>
    </location>
</feature>
<evidence type="ECO:0000256" key="7">
    <source>
        <dbReference type="ARBA" id="ARBA00023136"/>
    </source>
</evidence>
<protein>
    <recommendedName>
        <fullName evidence="2">histidine kinase</fullName>
        <ecNumber evidence="2">2.7.13.3</ecNumber>
    </recommendedName>
</protein>
<dbReference type="Pfam" id="PF08448">
    <property type="entry name" value="PAS_4"/>
    <property type="match status" value="1"/>
</dbReference>
<dbReference type="EC" id="2.7.13.3" evidence="2"/>
<dbReference type="PROSITE" id="PS50109">
    <property type="entry name" value="HIS_KIN"/>
    <property type="match status" value="1"/>
</dbReference>
<dbReference type="InterPro" id="IPR007890">
    <property type="entry name" value="CHASE2"/>
</dbReference>
<comment type="catalytic activity">
    <reaction evidence="1">
        <text>ATP + protein L-histidine = ADP + protein N-phospho-L-histidine.</text>
        <dbReference type="EC" id="2.7.13.3"/>
    </reaction>
</comment>
<dbReference type="InterPro" id="IPR035965">
    <property type="entry name" value="PAS-like_dom_sf"/>
</dbReference>
<dbReference type="PRINTS" id="PR00344">
    <property type="entry name" value="BCTRLSENSOR"/>
</dbReference>
<dbReference type="GO" id="GO:0004721">
    <property type="term" value="F:phosphoprotein phosphatase activity"/>
    <property type="evidence" value="ECO:0007669"/>
    <property type="project" value="TreeGrafter"/>
</dbReference>
<dbReference type="CDD" id="cd00082">
    <property type="entry name" value="HisKA"/>
    <property type="match status" value="1"/>
</dbReference>
<keyword evidence="5" id="KW-0418">Kinase</keyword>
<dbReference type="SMART" id="SM00387">
    <property type="entry name" value="HATPase_c"/>
    <property type="match status" value="1"/>
</dbReference>
<keyword evidence="7 8" id="KW-0472">Membrane</keyword>
<dbReference type="PANTHER" id="PTHR45453:SF1">
    <property type="entry name" value="PHOSPHATE REGULON SENSOR PROTEIN PHOR"/>
    <property type="match status" value="1"/>
</dbReference>
<dbReference type="Gene3D" id="3.30.450.20">
    <property type="entry name" value="PAS domain"/>
    <property type="match status" value="1"/>
</dbReference>
<dbReference type="PIRSF" id="PIRSF037347">
    <property type="entry name" value="STHK_CHASE2_PAS_prd"/>
    <property type="match status" value="1"/>
</dbReference>
<dbReference type="InterPro" id="IPR003594">
    <property type="entry name" value="HATPase_dom"/>
</dbReference>
<reference evidence="10 11" key="1">
    <citation type="submission" date="2014-12" db="EMBL/GenBank/DDBJ databases">
        <title>16Stimator: statistical estimation of ribosomal gene copy numbers from draft genome assemblies.</title>
        <authorList>
            <person name="Perisin M.A."/>
            <person name="Vetter M."/>
            <person name="Gilbert J.A."/>
            <person name="Bergelson J."/>
        </authorList>
    </citation>
    <scope>NUCLEOTIDE SEQUENCE [LARGE SCALE GENOMIC DNA]</scope>
    <source>
        <strain evidence="10 11">MEJ086</strain>
    </source>
</reference>
<dbReference type="SUPFAM" id="SSF47384">
    <property type="entry name" value="Homodimeric domain of signal transducing histidine kinase"/>
    <property type="match status" value="1"/>
</dbReference>
<dbReference type="GO" id="GO:0016036">
    <property type="term" value="P:cellular response to phosphate starvation"/>
    <property type="evidence" value="ECO:0007669"/>
    <property type="project" value="TreeGrafter"/>
</dbReference>
<sequence length="777" mass="86394">MVFSVQQLYRKIVREWIIIAVILLPCIGLLAAQPQWRLDQIIYDKLMPIVSPPVDSRILLVKIDDASLSALGRWPWPRDVHTKLLDKLAELEPQAVLYDVIFTEPDSRPEVDERLGAAMERIGTVVVPTVRAPRPTAEGQPYFIPPIPSVAAGARGIGHNYIAADADGVVRRLYLREGSAVSQLNQLTWQAYAATFPSYQQPVMPDICCMSNLGANWFGWNELYIPYSGANPRIGNVSVIDVLNDNVDADELQNKIILVGATASGLGNRYPLASSEGAIPGIVAHGNLLNSLLNQHLIKSMPTWLNVLISMGTVLIVLGLFLTLRLRHTFLVCLAFIFLRLVLSLSLLAMGWWSAPGASLIGIALAYMFWSWRRLNTVATYFGLELDRMAQELKSHVAPKAQPKPPFNGDELLRRALALEAMIRHVRGSRRFIAQSLDSLPLSVFVTDLDGQVLLANLSANTLQAKYGRGDRTLIGKNVFQVLKELEAPQTAARISHRNAWSDDERDFQRLPGQVLLTGSGRSFKVQLAPLDTEESEPTGWLVGLLEITVERLAEEQRDSMLRFLSHDLRAPQSAILALLAMQDRTEEPLSNDELHRQIEQQVRRTQSLTDDFMLLDAAKSKQQIFEEVLLAAVVMDAVDQAWPLAQHKNIRISQHFLDDEACVIDGVPELLTRAIFNLLENAIKYSGPGTAVHLQLSLEADEAVLTIRDEGQGISAEDLSYLFDEFRQFGKGNARGEGYGLGMAFVNSVIQRHEARIDCVSEPDVGTTFTLAFRIN</sequence>
<dbReference type="Gene3D" id="3.30.565.10">
    <property type="entry name" value="Histidine kinase-like ATPase, C-terminal domain"/>
    <property type="match status" value="1"/>
</dbReference>
<keyword evidence="8" id="KW-1133">Transmembrane helix</keyword>
<keyword evidence="6" id="KW-0902">Two-component regulatory system</keyword>
<dbReference type="InterPro" id="IPR004358">
    <property type="entry name" value="Sig_transdc_His_kin-like_C"/>
</dbReference>
<evidence type="ECO:0000256" key="8">
    <source>
        <dbReference type="SAM" id="Phobius"/>
    </source>
</evidence>
<dbReference type="SUPFAM" id="SSF55874">
    <property type="entry name" value="ATPase domain of HSP90 chaperone/DNA topoisomerase II/histidine kinase"/>
    <property type="match status" value="1"/>
</dbReference>
<evidence type="ECO:0000256" key="5">
    <source>
        <dbReference type="ARBA" id="ARBA00022777"/>
    </source>
</evidence>
<evidence type="ECO:0000256" key="2">
    <source>
        <dbReference type="ARBA" id="ARBA00012438"/>
    </source>
</evidence>
<dbReference type="InterPro" id="IPR005467">
    <property type="entry name" value="His_kinase_dom"/>
</dbReference>
<dbReference type="Pfam" id="PF02518">
    <property type="entry name" value="HATPase_c"/>
    <property type="match status" value="1"/>
</dbReference>
<dbReference type="SUPFAM" id="SSF55785">
    <property type="entry name" value="PYP-like sensor domain (PAS domain)"/>
    <property type="match status" value="1"/>
</dbReference>
<name>A0A0D0KYS2_9PSED</name>
<dbReference type="InterPro" id="IPR000014">
    <property type="entry name" value="PAS"/>
</dbReference>
<dbReference type="Gene3D" id="1.10.287.130">
    <property type="match status" value="1"/>
</dbReference>
<dbReference type="SMART" id="SM01080">
    <property type="entry name" value="CHASE2"/>
    <property type="match status" value="1"/>
</dbReference>
<dbReference type="AlphaFoldDB" id="A0A0D0KYS2"/>
<evidence type="ECO:0000313" key="11">
    <source>
        <dbReference type="Proteomes" id="UP000032068"/>
    </source>
</evidence>
<dbReference type="EMBL" id="JXQW01000015">
    <property type="protein sequence ID" value="KIQ02535.1"/>
    <property type="molecule type" value="Genomic_DNA"/>
</dbReference>